<name>A0A0B0PLZ0_GOSAR</name>
<reference evidence="5" key="2">
    <citation type="submission" date="2014-09" db="EMBL/GenBank/DDBJ databases">
        <authorList>
            <person name="Mudge J."/>
            <person name="Ramaraj T."/>
            <person name="Lindquist I.E."/>
            <person name="Bharti A.K."/>
            <person name="Sundararajan A."/>
            <person name="Cameron C.T."/>
            <person name="Woodward J.E."/>
            <person name="May G.D."/>
            <person name="Brubaker C."/>
            <person name="Broadhvest J."/>
            <person name="Wilkins T.A."/>
        </authorList>
    </citation>
    <scope>NUCLEOTIDE SEQUENCE</scope>
    <source>
        <strain evidence="5">cv. AKA8401</strain>
    </source>
</reference>
<dbReference type="EMBL" id="KN441174">
    <property type="protein sequence ID" value="KHG27471.1"/>
    <property type="molecule type" value="Genomic_DNA"/>
</dbReference>
<proteinExistence type="predicted"/>
<gene>
    <name evidence="2" type="ORF">F383_15842</name>
    <name evidence="3" type="ORF">F383_15843</name>
    <name evidence="4" type="ORF">F383_15845</name>
</gene>
<dbReference type="EMBL" id="KN441174">
    <property type="protein sequence ID" value="KHG27470.1"/>
    <property type="molecule type" value="Genomic_DNA"/>
</dbReference>
<dbReference type="Proteomes" id="UP000032142">
    <property type="component" value="Unassembled WGS sequence"/>
</dbReference>
<keyword evidence="1" id="KW-1133">Transmembrane helix</keyword>
<feature type="transmembrane region" description="Helical" evidence="1">
    <location>
        <begin position="33"/>
        <end position="51"/>
    </location>
</feature>
<keyword evidence="1" id="KW-0472">Membrane</keyword>
<evidence type="ECO:0000313" key="2">
    <source>
        <dbReference type="EMBL" id="KHG27470.1"/>
    </source>
</evidence>
<evidence type="ECO:0000313" key="4">
    <source>
        <dbReference type="EMBL" id="KHG27473.1"/>
    </source>
</evidence>
<keyword evidence="5" id="KW-1185">Reference proteome</keyword>
<protein>
    <submittedName>
        <fullName evidence="4">Uncharacterized protein</fullName>
    </submittedName>
</protein>
<dbReference type="AlphaFoldDB" id="A0A0B0PLZ0"/>
<dbReference type="EMBL" id="KN441174">
    <property type="protein sequence ID" value="KHG27473.1"/>
    <property type="molecule type" value="Genomic_DNA"/>
</dbReference>
<evidence type="ECO:0000256" key="1">
    <source>
        <dbReference type="SAM" id="Phobius"/>
    </source>
</evidence>
<evidence type="ECO:0000313" key="3">
    <source>
        <dbReference type="EMBL" id="KHG27471.1"/>
    </source>
</evidence>
<sequence length="54" mass="6110">MMVLFVYGLLSFGSLFCTFEASSNIGDRWELSSHYQLLVGTFGALYIWYMACIG</sequence>
<reference evidence="4" key="1">
    <citation type="submission" date="2014-09" db="EMBL/GenBank/DDBJ databases">
        <title>G. arboreum L. cv. AKA8401 A2 genome assembly version 1.0.</title>
        <authorList>
            <person name="Mudge J."/>
            <person name="Ramaraj T."/>
            <person name="Lindquist I.E."/>
            <person name="Bharti A.K."/>
            <person name="Sundararajan A."/>
            <person name="Cameron C.T."/>
            <person name="Woodward J.E."/>
            <person name="May G.D."/>
            <person name="Brubaker C."/>
            <person name="Broadhvest J."/>
            <person name="Wilkins T.A."/>
        </authorList>
    </citation>
    <scope>NUCLEOTIDE SEQUENCE</scope>
</reference>
<accession>A0A0B0PLZ0</accession>
<evidence type="ECO:0000313" key="5">
    <source>
        <dbReference type="Proteomes" id="UP000032142"/>
    </source>
</evidence>
<keyword evidence="1" id="KW-0812">Transmembrane</keyword>
<organism evidence="4 5">
    <name type="scientific">Gossypium arboreum</name>
    <name type="common">Tree cotton</name>
    <name type="synonym">Gossypium nanking</name>
    <dbReference type="NCBI Taxonomy" id="29729"/>
    <lineage>
        <taxon>Eukaryota</taxon>
        <taxon>Viridiplantae</taxon>
        <taxon>Streptophyta</taxon>
        <taxon>Embryophyta</taxon>
        <taxon>Tracheophyta</taxon>
        <taxon>Spermatophyta</taxon>
        <taxon>Magnoliopsida</taxon>
        <taxon>eudicotyledons</taxon>
        <taxon>Gunneridae</taxon>
        <taxon>Pentapetalae</taxon>
        <taxon>rosids</taxon>
        <taxon>malvids</taxon>
        <taxon>Malvales</taxon>
        <taxon>Malvaceae</taxon>
        <taxon>Malvoideae</taxon>
        <taxon>Gossypium</taxon>
    </lineage>
</organism>